<comment type="caution">
    <text evidence="3">The sequence shown here is derived from an EMBL/GenBank/DDBJ whole genome shotgun (WGS) entry which is preliminary data.</text>
</comment>
<dbReference type="InterPro" id="IPR052945">
    <property type="entry name" value="Mitotic_Regulator"/>
</dbReference>
<dbReference type="PROSITE" id="PS00107">
    <property type="entry name" value="PROTEIN_KINASE_ATP"/>
    <property type="match status" value="1"/>
</dbReference>
<dbReference type="Pfam" id="PF08238">
    <property type="entry name" value="Sel1"/>
    <property type="match status" value="8"/>
</dbReference>
<dbReference type="InterPro" id="IPR006597">
    <property type="entry name" value="Sel1-like"/>
</dbReference>
<accession>A0A8H3LKQ2</accession>
<dbReference type="PROSITE" id="PS50011">
    <property type="entry name" value="PROTEIN_KINASE_DOM"/>
    <property type="match status" value="1"/>
</dbReference>
<sequence>MSKTTIHIKVTGNSNNEHVNWIEEAIAKNYIKYYEYNSFNNIEEIGCGSFGKVYRAKWKNCHRYLALKSFFDFNVTIKEVVNELKLQREVDFHDNIIRFFGITTENQNDNPKKYWLVMEYADSGTLQEYLSNNFDNLTWNNKLNMALQLARAVSCLHDEGIVHRDLHPKNILVHQKIIKLADFGLSKRIAGDACKSRSDCLGIVPYVDPKKFDSQKYSLNKKSDVYSVGVLLWEISSGRPPFKGISFYCLILRISQGIRETPILDTPTAYVNLYTECWNGEQDNRPTINQVVDKLEELKCNRANNNFNTTIDEIVDLSNNVEDIVIKKVILDYLNNHNMTLQEFYDWLSKNQNNPNYINLNGIGTDTDRKKAFELYQKSADLGNPSGLNNLGCCYKIGIGVDIDKKKAFELHQKAADLGNAFGVTCLGHCYEWGIGTDTNEKKAFELYHKATELGNITAINSLGHCYRNGTGTDVDEKKAFKLYQLATDFGNPSGINNLGYCYKRGIGVDINKKNAFELYQKAADLGDPFGIYSLGVCYEKGIGANIDKRKSFELYQKAAELGNVFGINSLGYCYEHGVETDINKEKAFELYQKAASLGHADGVKNLVHCYQKGIGTDIDEEKALELYQKAVNK</sequence>
<feature type="domain" description="Protein kinase" evidence="2">
    <location>
        <begin position="39"/>
        <end position="298"/>
    </location>
</feature>
<evidence type="ECO:0000313" key="4">
    <source>
        <dbReference type="Proteomes" id="UP000615446"/>
    </source>
</evidence>
<dbReference type="GO" id="GO:0005524">
    <property type="term" value="F:ATP binding"/>
    <property type="evidence" value="ECO:0007669"/>
    <property type="project" value="UniProtKB-UniRule"/>
</dbReference>
<dbReference type="AlphaFoldDB" id="A0A8H3LKQ2"/>
<evidence type="ECO:0000259" key="2">
    <source>
        <dbReference type="PROSITE" id="PS50011"/>
    </source>
</evidence>
<feature type="binding site" evidence="1">
    <location>
        <position position="68"/>
    </location>
    <ligand>
        <name>ATP</name>
        <dbReference type="ChEBI" id="CHEBI:30616"/>
    </ligand>
</feature>
<dbReference type="PANTHER" id="PTHR43628">
    <property type="entry name" value="ACTIVATOR OF C KINASE PROTEIN 1-RELATED"/>
    <property type="match status" value="1"/>
</dbReference>
<keyword evidence="3" id="KW-0808">Transferase</keyword>
<dbReference type="Proteomes" id="UP000615446">
    <property type="component" value="Unassembled WGS sequence"/>
</dbReference>
<dbReference type="GO" id="GO:0004672">
    <property type="term" value="F:protein kinase activity"/>
    <property type="evidence" value="ECO:0007669"/>
    <property type="project" value="InterPro"/>
</dbReference>
<dbReference type="OrthoDB" id="2389900at2759"/>
<dbReference type="SUPFAM" id="SSF56112">
    <property type="entry name" value="Protein kinase-like (PK-like)"/>
    <property type="match status" value="1"/>
</dbReference>
<name>A0A8H3LKQ2_9GLOM</name>
<keyword evidence="1" id="KW-0067">ATP-binding</keyword>
<dbReference type="InterPro" id="IPR011009">
    <property type="entry name" value="Kinase-like_dom_sf"/>
</dbReference>
<keyword evidence="3" id="KW-0418">Kinase</keyword>
<dbReference type="Gene3D" id="1.25.40.10">
    <property type="entry name" value="Tetratricopeptide repeat domain"/>
    <property type="match status" value="2"/>
</dbReference>
<dbReference type="Gene3D" id="1.10.510.10">
    <property type="entry name" value="Transferase(Phosphotransferase) domain 1"/>
    <property type="match status" value="1"/>
</dbReference>
<evidence type="ECO:0000256" key="1">
    <source>
        <dbReference type="PROSITE-ProRule" id="PRU10141"/>
    </source>
</evidence>
<reference evidence="3" key="1">
    <citation type="submission" date="2019-10" db="EMBL/GenBank/DDBJ databases">
        <title>Conservation and host-specific expression of non-tandemly repeated heterogenous ribosome RNA gene in arbuscular mycorrhizal fungi.</title>
        <authorList>
            <person name="Maeda T."/>
            <person name="Kobayashi Y."/>
            <person name="Nakagawa T."/>
            <person name="Ezawa T."/>
            <person name="Yamaguchi K."/>
            <person name="Bino T."/>
            <person name="Nishimoto Y."/>
            <person name="Shigenobu S."/>
            <person name="Kawaguchi M."/>
        </authorList>
    </citation>
    <scope>NUCLEOTIDE SEQUENCE</scope>
    <source>
        <strain evidence="3">HR1</strain>
    </source>
</reference>
<dbReference type="InterPro" id="IPR017441">
    <property type="entry name" value="Protein_kinase_ATP_BS"/>
</dbReference>
<organism evidence="3 4">
    <name type="scientific">Rhizophagus clarus</name>
    <dbReference type="NCBI Taxonomy" id="94130"/>
    <lineage>
        <taxon>Eukaryota</taxon>
        <taxon>Fungi</taxon>
        <taxon>Fungi incertae sedis</taxon>
        <taxon>Mucoromycota</taxon>
        <taxon>Glomeromycotina</taxon>
        <taxon>Glomeromycetes</taxon>
        <taxon>Glomerales</taxon>
        <taxon>Glomeraceae</taxon>
        <taxon>Rhizophagus</taxon>
    </lineage>
</organism>
<dbReference type="SUPFAM" id="SSF81901">
    <property type="entry name" value="HCP-like"/>
    <property type="match status" value="1"/>
</dbReference>
<dbReference type="SMART" id="SM00671">
    <property type="entry name" value="SEL1"/>
    <property type="match status" value="8"/>
</dbReference>
<dbReference type="InterPro" id="IPR001245">
    <property type="entry name" value="Ser-Thr/Tyr_kinase_cat_dom"/>
</dbReference>
<protein>
    <submittedName>
        <fullName evidence="3">Kinase-like domain-containing protein</fullName>
    </submittedName>
</protein>
<evidence type="ECO:0000313" key="3">
    <source>
        <dbReference type="EMBL" id="GES88022.1"/>
    </source>
</evidence>
<dbReference type="InterPro" id="IPR000719">
    <property type="entry name" value="Prot_kinase_dom"/>
</dbReference>
<keyword evidence="1" id="KW-0547">Nucleotide-binding</keyword>
<dbReference type="EMBL" id="BLAL01000175">
    <property type="protein sequence ID" value="GES88022.1"/>
    <property type="molecule type" value="Genomic_DNA"/>
</dbReference>
<dbReference type="InterPro" id="IPR011990">
    <property type="entry name" value="TPR-like_helical_dom_sf"/>
</dbReference>
<dbReference type="PRINTS" id="PR00109">
    <property type="entry name" value="TYRKINASE"/>
</dbReference>
<dbReference type="PANTHER" id="PTHR43628:SF1">
    <property type="entry name" value="CHITIN SYNTHASE REGULATORY FACTOR 2-RELATED"/>
    <property type="match status" value="1"/>
</dbReference>
<proteinExistence type="predicted"/>
<gene>
    <name evidence="3" type="ORF">RCL2_001498400</name>
</gene>
<dbReference type="Pfam" id="PF07714">
    <property type="entry name" value="PK_Tyr_Ser-Thr"/>
    <property type="match status" value="1"/>
</dbReference>